<dbReference type="HAMAP" id="MF_01925">
    <property type="entry name" value="P5C_reductase"/>
    <property type="match status" value="1"/>
</dbReference>
<dbReference type="Pfam" id="PF03807">
    <property type="entry name" value="F420_oxidored"/>
    <property type="match status" value="1"/>
</dbReference>
<dbReference type="AlphaFoldDB" id="A0A433RVE4"/>
<dbReference type="PIRSF" id="PIRSF000193">
    <property type="entry name" value="Pyrrol-5-carb_rd"/>
    <property type="match status" value="1"/>
</dbReference>
<keyword evidence="13" id="KW-1185">Reference proteome</keyword>
<evidence type="ECO:0000313" key="13">
    <source>
        <dbReference type="Proteomes" id="UP000288623"/>
    </source>
</evidence>
<dbReference type="GO" id="GO:0055129">
    <property type="term" value="P:L-proline biosynthetic process"/>
    <property type="evidence" value="ECO:0007669"/>
    <property type="project" value="UniProtKB-UniRule"/>
</dbReference>
<gene>
    <name evidence="6" type="primary">proC</name>
    <name evidence="12" type="ORF">QI30_06595</name>
</gene>
<comment type="subcellular location">
    <subcellularLocation>
        <location evidence="6">Cytoplasm</location>
    </subcellularLocation>
</comment>
<evidence type="ECO:0000256" key="9">
    <source>
        <dbReference type="RuleBase" id="RU003903"/>
    </source>
</evidence>
<dbReference type="PANTHER" id="PTHR11645">
    <property type="entry name" value="PYRROLINE-5-CARBOXYLATE REDUCTASE"/>
    <property type="match status" value="1"/>
</dbReference>
<dbReference type="RefSeq" id="WP_126990144.1">
    <property type="nucleotide sequence ID" value="NZ_JTFC01000026.1"/>
</dbReference>
<keyword evidence="4 6" id="KW-0560">Oxidoreductase</keyword>
<sequence length="268" mass="28362">MKNILFIGAGSMAEAIIHGLTAQQVIDAAHIFVTNKSNEAKLTQLHEAYGISATYELADALQQADLVVLAMKPKDVKAALEKIAAHIPAQTPVLSIVAGYAMASIEAILGARPLARIMPNTSAQIALSTTGVAYNAAVNDGTKQAITTLLQSIGTVIEVEEDQLHAVTAISGSGPAYFYYVVEAMKEAGLTYGLDEQTVKQLVVETMAGASEMLKRVDEEPQLLRKKITSPGGTTEAGVKALEKFNVKEAFTTCIADAEAKSRELANS</sequence>
<dbReference type="SUPFAM" id="SSF51735">
    <property type="entry name" value="NAD(P)-binding Rossmann-fold domains"/>
    <property type="match status" value="1"/>
</dbReference>
<evidence type="ECO:0000256" key="6">
    <source>
        <dbReference type="HAMAP-Rule" id="MF_01925"/>
    </source>
</evidence>
<dbReference type="GO" id="GO:0004735">
    <property type="term" value="F:pyrroline-5-carboxylate reductase activity"/>
    <property type="evidence" value="ECO:0007669"/>
    <property type="project" value="UniProtKB-UniRule"/>
</dbReference>
<accession>A0A433RVE4</accession>
<proteinExistence type="inferred from homology"/>
<dbReference type="Gene3D" id="1.10.3730.10">
    <property type="entry name" value="ProC C-terminal domain-like"/>
    <property type="match status" value="1"/>
</dbReference>
<feature type="binding site" evidence="8">
    <location>
        <begin position="7"/>
        <end position="12"/>
    </location>
    <ligand>
        <name>NADP(+)</name>
        <dbReference type="ChEBI" id="CHEBI:58349"/>
    </ligand>
</feature>
<dbReference type="FunFam" id="1.10.3730.10:FF:000001">
    <property type="entry name" value="Pyrroline-5-carboxylate reductase"/>
    <property type="match status" value="1"/>
</dbReference>
<feature type="domain" description="Pyrroline-5-carboxylate reductase catalytic N-terminal" evidence="10">
    <location>
        <begin position="4"/>
        <end position="99"/>
    </location>
</feature>
<feature type="domain" description="Pyrroline-5-carboxylate reductase dimerisation" evidence="11">
    <location>
        <begin position="161"/>
        <end position="265"/>
    </location>
</feature>
<dbReference type="NCBIfam" id="TIGR00112">
    <property type="entry name" value="proC"/>
    <property type="match status" value="1"/>
</dbReference>
<protein>
    <recommendedName>
        <fullName evidence="6 7">Pyrroline-5-carboxylate reductase</fullName>
        <shortName evidence="6">P5C reductase</shortName>
        <shortName evidence="6">P5CR</shortName>
        <ecNumber evidence="6 7">1.5.1.2</ecNumber>
    </recommendedName>
    <alternativeName>
        <fullName evidence="6">PCA reductase</fullName>
    </alternativeName>
</protein>
<evidence type="ECO:0000259" key="10">
    <source>
        <dbReference type="Pfam" id="PF03807"/>
    </source>
</evidence>
<dbReference type="EC" id="1.5.1.2" evidence="6 7"/>
<dbReference type="Proteomes" id="UP000288623">
    <property type="component" value="Unassembled WGS sequence"/>
</dbReference>
<evidence type="ECO:0000313" key="12">
    <source>
        <dbReference type="EMBL" id="RUS57245.1"/>
    </source>
</evidence>
<evidence type="ECO:0000256" key="5">
    <source>
        <dbReference type="ARBA" id="ARBA00058118"/>
    </source>
</evidence>
<dbReference type="InterPro" id="IPR000304">
    <property type="entry name" value="Pyrroline-COOH_reductase"/>
</dbReference>
<keyword evidence="6 9" id="KW-0028">Amino-acid biosynthesis</keyword>
<dbReference type="Pfam" id="PF14748">
    <property type="entry name" value="P5CR_dimer"/>
    <property type="match status" value="1"/>
</dbReference>
<dbReference type="InterPro" id="IPR036291">
    <property type="entry name" value="NAD(P)-bd_dom_sf"/>
</dbReference>
<organism evidence="12 13">
    <name type="scientific">Candidatus Kurthia intestinigallinarum</name>
    <dbReference type="NCBI Taxonomy" id="1562256"/>
    <lineage>
        <taxon>Bacteria</taxon>
        <taxon>Bacillati</taxon>
        <taxon>Bacillota</taxon>
        <taxon>Bacilli</taxon>
        <taxon>Bacillales</taxon>
        <taxon>Caryophanaceae</taxon>
        <taxon>Kurthia</taxon>
    </lineage>
</organism>
<dbReference type="InterPro" id="IPR028939">
    <property type="entry name" value="P5C_Rdtase_cat_N"/>
</dbReference>
<dbReference type="Gene3D" id="3.40.50.720">
    <property type="entry name" value="NAD(P)-binding Rossmann-like Domain"/>
    <property type="match status" value="1"/>
</dbReference>
<dbReference type="GO" id="GO:0005737">
    <property type="term" value="C:cytoplasm"/>
    <property type="evidence" value="ECO:0007669"/>
    <property type="project" value="UniProtKB-SubCell"/>
</dbReference>
<dbReference type="PROSITE" id="PS00521">
    <property type="entry name" value="P5CR"/>
    <property type="match status" value="1"/>
</dbReference>
<dbReference type="EMBL" id="JTFC01000026">
    <property type="protein sequence ID" value="RUS57245.1"/>
    <property type="molecule type" value="Genomic_DNA"/>
</dbReference>
<comment type="pathway">
    <text evidence="6 9">Amino-acid biosynthesis; L-proline biosynthesis; L-proline from L-glutamate 5-semialdehyde: step 1/1.</text>
</comment>
<comment type="catalytic activity">
    <reaction evidence="6 9">
        <text>L-proline + NADP(+) = (S)-1-pyrroline-5-carboxylate + NADPH + 2 H(+)</text>
        <dbReference type="Rhea" id="RHEA:14109"/>
        <dbReference type="ChEBI" id="CHEBI:15378"/>
        <dbReference type="ChEBI" id="CHEBI:17388"/>
        <dbReference type="ChEBI" id="CHEBI:57783"/>
        <dbReference type="ChEBI" id="CHEBI:58349"/>
        <dbReference type="ChEBI" id="CHEBI:60039"/>
        <dbReference type="EC" id="1.5.1.2"/>
    </reaction>
</comment>
<dbReference type="InterPro" id="IPR029036">
    <property type="entry name" value="P5CR_dimer"/>
</dbReference>
<evidence type="ECO:0000256" key="8">
    <source>
        <dbReference type="PIRSR" id="PIRSR000193-1"/>
    </source>
</evidence>
<keyword evidence="3 6" id="KW-0521">NADP</keyword>
<evidence type="ECO:0000256" key="2">
    <source>
        <dbReference type="ARBA" id="ARBA00022650"/>
    </source>
</evidence>
<feature type="binding site" evidence="8">
    <location>
        <begin position="70"/>
        <end position="73"/>
    </location>
    <ligand>
        <name>NADP(+)</name>
        <dbReference type="ChEBI" id="CHEBI:58349"/>
    </ligand>
</feature>
<dbReference type="InterPro" id="IPR053790">
    <property type="entry name" value="P5CR-like_CS"/>
</dbReference>
<comment type="function">
    <text evidence="5 6">Catalyzes the reduction of 1-pyrroline-5-carboxylate (PCA) to L-proline.</text>
</comment>
<dbReference type="SUPFAM" id="SSF48179">
    <property type="entry name" value="6-phosphogluconate dehydrogenase C-terminal domain-like"/>
    <property type="match status" value="1"/>
</dbReference>
<comment type="caution">
    <text evidence="12">The sequence shown here is derived from an EMBL/GenBank/DDBJ whole genome shotgun (WGS) entry which is preliminary data.</text>
</comment>
<keyword evidence="6" id="KW-0963">Cytoplasm</keyword>
<reference evidence="12 13" key="1">
    <citation type="submission" date="2014-11" db="EMBL/GenBank/DDBJ databases">
        <title>Genome sequence and analysis of novel Kurthia sp.</title>
        <authorList>
            <person name="Lawson J.N."/>
            <person name="Gonzalez J.E."/>
            <person name="Rinauldi L."/>
            <person name="Xuan Z."/>
            <person name="Firman A."/>
            <person name="Shaddox L."/>
            <person name="Trudeau A."/>
            <person name="Shah S."/>
            <person name="Reiman D."/>
        </authorList>
    </citation>
    <scope>NUCLEOTIDE SEQUENCE [LARGE SCALE GENOMIC DNA]</scope>
    <source>
        <strain evidence="12 13">3B1D</strain>
    </source>
</reference>
<evidence type="ECO:0000256" key="4">
    <source>
        <dbReference type="ARBA" id="ARBA00023002"/>
    </source>
</evidence>
<dbReference type="InterPro" id="IPR008927">
    <property type="entry name" value="6-PGluconate_DH-like_C_sf"/>
</dbReference>
<dbReference type="OrthoDB" id="9805754at2"/>
<comment type="catalytic activity">
    <reaction evidence="6">
        <text>L-proline + NAD(+) = (S)-1-pyrroline-5-carboxylate + NADH + 2 H(+)</text>
        <dbReference type="Rhea" id="RHEA:14105"/>
        <dbReference type="ChEBI" id="CHEBI:15378"/>
        <dbReference type="ChEBI" id="CHEBI:17388"/>
        <dbReference type="ChEBI" id="CHEBI:57540"/>
        <dbReference type="ChEBI" id="CHEBI:57945"/>
        <dbReference type="ChEBI" id="CHEBI:60039"/>
        <dbReference type="EC" id="1.5.1.2"/>
    </reaction>
</comment>
<comment type="similarity">
    <text evidence="1 6 9">Belongs to the pyrroline-5-carboxylate reductase family.</text>
</comment>
<dbReference type="PANTHER" id="PTHR11645:SF49">
    <property type="entry name" value="PYRROLINE-5-CARBOXYLATE REDUCTASE 1"/>
    <property type="match status" value="1"/>
</dbReference>
<keyword evidence="2 6" id="KW-0641">Proline biosynthesis</keyword>
<evidence type="ECO:0000256" key="1">
    <source>
        <dbReference type="ARBA" id="ARBA00005525"/>
    </source>
</evidence>
<name>A0A433RVE4_9BACL</name>
<evidence type="ECO:0000256" key="3">
    <source>
        <dbReference type="ARBA" id="ARBA00022857"/>
    </source>
</evidence>
<evidence type="ECO:0000259" key="11">
    <source>
        <dbReference type="Pfam" id="PF14748"/>
    </source>
</evidence>
<dbReference type="UniPathway" id="UPA00098">
    <property type="reaction ID" value="UER00361"/>
</dbReference>
<evidence type="ECO:0000256" key="7">
    <source>
        <dbReference type="NCBIfam" id="TIGR00112"/>
    </source>
</evidence>